<evidence type="ECO:0000259" key="1">
    <source>
        <dbReference type="Pfam" id="PF18765"/>
    </source>
</evidence>
<dbReference type="RefSeq" id="WP_079422250.1">
    <property type="nucleotide sequence ID" value="NZ_MZGV01000006.1"/>
</dbReference>
<comment type="caution">
    <text evidence="2">The sequence shown here is derived from an EMBL/GenBank/DDBJ whole genome shotgun (WGS) entry which is preliminary data.</text>
</comment>
<dbReference type="PANTHER" id="PTHR43852:SF3">
    <property type="entry name" value="NUCLEOTIDYLTRANSFERASE"/>
    <property type="match status" value="1"/>
</dbReference>
<feature type="domain" description="Polymerase beta nucleotidyltransferase" evidence="1">
    <location>
        <begin position="11"/>
        <end position="100"/>
    </location>
</feature>
<dbReference type="STRING" id="1450648.CLORY_08110"/>
<dbReference type="InterPro" id="IPR041633">
    <property type="entry name" value="Polbeta"/>
</dbReference>
<organism evidence="2 3">
    <name type="scientific">Clostridium oryzae</name>
    <dbReference type="NCBI Taxonomy" id="1450648"/>
    <lineage>
        <taxon>Bacteria</taxon>
        <taxon>Bacillati</taxon>
        <taxon>Bacillota</taxon>
        <taxon>Clostridia</taxon>
        <taxon>Eubacteriales</taxon>
        <taxon>Clostridiaceae</taxon>
        <taxon>Clostridium</taxon>
    </lineage>
</organism>
<sequence length="101" mass="11832">MELDLGKSLIENIKKIANENLIDKIVLFGSRARGDNRKNSDIDLAVYCSKESKDESKIYFEFEDIETLFKLDIIFIKESTDKKLIENIQREGVVLYEREQQ</sequence>
<name>A0A1V4IVL7_9CLOT</name>
<dbReference type="SUPFAM" id="SSF81301">
    <property type="entry name" value="Nucleotidyltransferase"/>
    <property type="match status" value="1"/>
</dbReference>
<dbReference type="Proteomes" id="UP000190080">
    <property type="component" value="Unassembled WGS sequence"/>
</dbReference>
<keyword evidence="3" id="KW-1185">Reference proteome</keyword>
<proteinExistence type="predicted"/>
<evidence type="ECO:0000313" key="2">
    <source>
        <dbReference type="EMBL" id="OPJ63939.1"/>
    </source>
</evidence>
<dbReference type="AlphaFoldDB" id="A0A1V4IVL7"/>
<dbReference type="OrthoDB" id="9803106at2"/>
<dbReference type="InterPro" id="IPR043519">
    <property type="entry name" value="NT_sf"/>
</dbReference>
<reference evidence="2 3" key="1">
    <citation type="submission" date="2017-03" db="EMBL/GenBank/DDBJ databases">
        <title>Genome sequence of Clostridium oryzae DSM 28571.</title>
        <authorList>
            <person name="Poehlein A."/>
            <person name="Daniel R."/>
        </authorList>
    </citation>
    <scope>NUCLEOTIDE SEQUENCE [LARGE SCALE GENOMIC DNA]</scope>
    <source>
        <strain evidence="2 3">DSM 28571</strain>
    </source>
</reference>
<gene>
    <name evidence="2" type="ORF">CLORY_08110</name>
</gene>
<dbReference type="Pfam" id="PF18765">
    <property type="entry name" value="Polbeta"/>
    <property type="match status" value="1"/>
</dbReference>
<accession>A0A1V4IVL7</accession>
<dbReference type="CDD" id="cd05403">
    <property type="entry name" value="NT_KNTase_like"/>
    <property type="match status" value="1"/>
</dbReference>
<keyword evidence="2" id="KW-0808">Transferase</keyword>
<dbReference type="GO" id="GO:0016740">
    <property type="term" value="F:transferase activity"/>
    <property type="evidence" value="ECO:0007669"/>
    <property type="project" value="UniProtKB-KW"/>
</dbReference>
<dbReference type="InterPro" id="IPR052930">
    <property type="entry name" value="TA_antitoxin_MntA"/>
</dbReference>
<dbReference type="EMBL" id="MZGV01000006">
    <property type="protein sequence ID" value="OPJ63939.1"/>
    <property type="molecule type" value="Genomic_DNA"/>
</dbReference>
<protein>
    <submittedName>
        <fullName evidence="2">Nucleotidyltransferase domain protein</fullName>
    </submittedName>
</protein>
<dbReference type="PANTHER" id="PTHR43852">
    <property type="entry name" value="NUCLEOTIDYLTRANSFERASE"/>
    <property type="match status" value="1"/>
</dbReference>
<dbReference type="Gene3D" id="3.30.460.10">
    <property type="entry name" value="Beta Polymerase, domain 2"/>
    <property type="match status" value="1"/>
</dbReference>
<evidence type="ECO:0000313" key="3">
    <source>
        <dbReference type="Proteomes" id="UP000190080"/>
    </source>
</evidence>